<evidence type="ECO:0000313" key="1">
    <source>
        <dbReference type="EMBL" id="CRL41980.1"/>
    </source>
</evidence>
<sequence length="432" mass="50048">MKDKKKTKTIPRQVRWDKLDNTAHLFPSIAGESMTNVYRISVTLKEEVQVEFLQQALDMILPKFDGFNLRMRTGVFWYYFEENGKKAPKVTEEAMFPCRFIRQNKNRNYLFRVTYYKSRINLEVFHVLTDGMGGINFLRELTYQYLRLVHPELAEKEGNKLSGDTSLSREDSFVRNYRSSKPSGFNKEKAYLIKEDKLPAGEFGVMHGRMPVSQLKKVAHGYHASLNEYFVAVFVWSVYKELLHGMPGKKPIRIAVPVNLRPYFDSDTTKNFFVMVSAEFRPQKESYTFEEVLACIQSSLHSQINKEHLEDLFSYSVSNQRNLLMRPVPLFLKNIAMRIVYEKSAVANTTTITNIGNIKIKDIYQPYIEGFSAFIAMSKGQYLKGTICSYQDTLVFTFSSIFSEALVQKAFFRKIAADGVDVEMETNGVYYE</sequence>
<dbReference type="STRING" id="301302.ERS852420_02323"/>
<gene>
    <name evidence="1" type="ORF">M72_14041</name>
</gene>
<evidence type="ECO:0008006" key="3">
    <source>
        <dbReference type="Google" id="ProtNLM"/>
    </source>
</evidence>
<reference evidence="2" key="1">
    <citation type="submission" date="2015-05" db="EMBL/GenBank/DDBJ databases">
        <authorList>
            <consortium name="Pathogen Informatics"/>
        </authorList>
    </citation>
    <scope>NUCLEOTIDE SEQUENCE [LARGE SCALE GENOMIC DNA]</scope>
    <source>
        <strain evidence="2">M72</strain>
    </source>
</reference>
<accession>A0A0M6WWE8</accession>
<protein>
    <recommendedName>
        <fullName evidence="3">Alcohol acetyltransferase</fullName>
    </recommendedName>
</protein>
<organism evidence="1 2">
    <name type="scientific">Roseburia faecis</name>
    <dbReference type="NCBI Taxonomy" id="301302"/>
    <lineage>
        <taxon>Bacteria</taxon>
        <taxon>Bacillati</taxon>
        <taxon>Bacillota</taxon>
        <taxon>Clostridia</taxon>
        <taxon>Lachnospirales</taxon>
        <taxon>Lachnospiraceae</taxon>
        <taxon>Roseburia</taxon>
    </lineage>
</organism>
<dbReference type="Proteomes" id="UP000049979">
    <property type="component" value="Unassembled WGS sequence"/>
</dbReference>
<name>A0A0M6WWE8_9FIRM</name>
<dbReference type="OrthoDB" id="4876345at2"/>
<proteinExistence type="predicted"/>
<keyword evidence="2" id="KW-1185">Reference proteome</keyword>
<dbReference type="RefSeq" id="WP_055068593.1">
    <property type="nucleotide sequence ID" value="NZ_CP173697.1"/>
</dbReference>
<dbReference type="AlphaFoldDB" id="A0A0M6WWE8"/>
<dbReference type="EMBL" id="CVRR01000060">
    <property type="protein sequence ID" value="CRL41980.1"/>
    <property type="molecule type" value="Genomic_DNA"/>
</dbReference>
<evidence type="ECO:0000313" key="2">
    <source>
        <dbReference type="Proteomes" id="UP000049979"/>
    </source>
</evidence>